<dbReference type="GO" id="GO:0005840">
    <property type="term" value="C:ribosome"/>
    <property type="evidence" value="ECO:0007669"/>
    <property type="project" value="UniProtKB-KW"/>
</dbReference>
<comment type="similarity">
    <text evidence="1 4">Belongs to the eukaryotic ribosomal protein eS6 family.</text>
</comment>
<dbReference type="InterPro" id="IPR001377">
    <property type="entry name" value="Ribosomal_eS6"/>
</dbReference>
<evidence type="ECO:0000256" key="1">
    <source>
        <dbReference type="ARBA" id="ARBA00009312"/>
    </source>
</evidence>
<evidence type="ECO:0000256" key="2">
    <source>
        <dbReference type="ARBA" id="ARBA00022980"/>
    </source>
</evidence>
<evidence type="ECO:0000256" key="5">
    <source>
        <dbReference type="SAM" id="MobiDB-lite"/>
    </source>
</evidence>
<evidence type="ECO:0000256" key="3">
    <source>
        <dbReference type="ARBA" id="ARBA00023274"/>
    </source>
</evidence>
<keyword evidence="2 4" id="KW-0689">Ribosomal protein</keyword>
<dbReference type="PIRSF" id="PIRSF002129">
    <property type="entry name" value="Ribosom_S6_euk"/>
    <property type="match status" value="1"/>
</dbReference>
<dbReference type="Gene3D" id="1.20.5.2650">
    <property type="match status" value="1"/>
</dbReference>
<dbReference type="InterPro" id="IPR014401">
    <property type="entry name" value="Ribosomal_eS6-like"/>
</dbReference>
<feature type="compositionally biased region" description="Basic and acidic residues" evidence="5">
    <location>
        <begin position="232"/>
        <end position="247"/>
    </location>
</feature>
<name>A0A6B2LFA8_9EUKA</name>
<dbReference type="GO" id="GO:0003735">
    <property type="term" value="F:structural constituent of ribosome"/>
    <property type="evidence" value="ECO:0007669"/>
    <property type="project" value="InterPro"/>
</dbReference>
<dbReference type="SMART" id="SM01405">
    <property type="entry name" value="Ribosomal_S6e"/>
    <property type="match status" value="1"/>
</dbReference>
<keyword evidence="3 4" id="KW-0687">Ribonucleoprotein</keyword>
<organism evidence="6">
    <name type="scientific">Arcella intermedia</name>
    <dbReference type="NCBI Taxonomy" id="1963864"/>
    <lineage>
        <taxon>Eukaryota</taxon>
        <taxon>Amoebozoa</taxon>
        <taxon>Tubulinea</taxon>
        <taxon>Elardia</taxon>
        <taxon>Arcellinida</taxon>
        <taxon>Sphaerothecina</taxon>
        <taxon>Arcellidae</taxon>
        <taxon>Arcella</taxon>
    </lineage>
</organism>
<evidence type="ECO:0000256" key="4">
    <source>
        <dbReference type="PIRNR" id="PIRNR002129"/>
    </source>
</evidence>
<dbReference type="PANTHER" id="PTHR11502">
    <property type="entry name" value="40S RIBOSOMAL PROTEIN S6"/>
    <property type="match status" value="1"/>
</dbReference>
<evidence type="ECO:0000313" key="6">
    <source>
        <dbReference type="EMBL" id="NDV35726.1"/>
    </source>
</evidence>
<reference evidence="6" key="1">
    <citation type="journal article" date="2020" name="J. Eukaryot. Microbiol.">
        <title>De novo Sequencing, Assembly and Annotation of the Transcriptome for the Free-Living Testate Amoeba Arcella intermedia.</title>
        <authorList>
            <person name="Ribeiro G.M."/>
            <person name="Porfirio-Sousa A.L."/>
            <person name="Maurer-Alcala X.X."/>
            <person name="Katz L.A."/>
            <person name="Lahr D.J.G."/>
        </authorList>
    </citation>
    <scope>NUCLEOTIDE SEQUENCE</scope>
</reference>
<accession>A0A6B2LFA8</accession>
<dbReference type="Pfam" id="PF01092">
    <property type="entry name" value="Ribosomal_S6e"/>
    <property type="match status" value="1"/>
</dbReference>
<dbReference type="EMBL" id="GIBP01006757">
    <property type="protein sequence ID" value="NDV35726.1"/>
    <property type="molecule type" value="Transcribed_RNA"/>
</dbReference>
<protein>
    <recommendedName>
        <fullName evidence="4">40S ribosomal protein S6</fullName>
    </recommendedName>
</protein>
<dbReference type="GO" id="GO:1990904">
    <property type="term" value="C:ribonucleoprotein complex"/>
    <property type="evidence" value="ECO:0007669"/>
    <property type="project" value="UniProtKB-KW"/>
</dbReference>
<feature type="region of interest" description="Disordered" evidence="5">
    <location>
        <begin position="226"/>
        <end position="247"/>
    </location>
</feature>
<proteinExistence type="inferred from homology"/>
<dbReference type="AlphaFoldDB" id="A0A6B2LFA8"/>
<dbReference type="GO" id="GO:0006412">
    <property type="term" value="P:translation"/>
    <property type="evidence" value="ECO:0007669"/>
    <property type="project" value="InterPro"/>
</dbReference>
<sequence>MKINVAYPQFGSQKLIELEDDKKMRLFIDRRLSEEVPGDVLGDEWKGYVFKITGGMDKQGFAMKQGVALNHRTRLLLDGTTGLYRPRRDGCRKRKSVRGCIIGSDIAVVNLVVVKKGEQAIPGLTDAESNKPSTRGPKRANNIRKLWGLSKDDDVRPYVSRKKVTTKSGKEKSKAPKIQRLVTPQSIHRKRRAIAVRNQKFEKSRKEAADYATLLNNLRKEKKQAYITSKRVASERRSERASQKADK</sequence>